<sequence>MSRGSDAPGDPPGPERVGDPVPPDAGETDPREAALAERRITEVLDLCLRTGELLLSNGAGAADVAVTMDSLARHFGLRNAEIDVTFISLSMGYAAPDGPSASLIRQVKRRTVDFDELTSTDHLVADILTDDLDLAEARRRVTRIGSTGRRRSRWAVNAGWAAMCAGVALVLGGNLVVVLTALLAGAVIEQGQQLLDRRRLPTFYQQVLGGFVAMVFAVAVSYLGLGADPTLVVSANIVMLLSGVGFMGALQDALTGYYLTSTARLLEVILSTAGIIAGVAAGLALARLIGAPVEQLSPTLDTPLSVVALVVGAALAAVGFGYASRARKGVLAPIGALGAGAVLLARLLDEVGVGRVFGVAAAAFLVGLVAYPVARRFRVPPLVVVISSVVALLPGLTIYRGLTLVGTGRTSAATGGIGPAQDVATGILNMVLAGSIALALAAGVILGEYVAQPLTTEVRRLERRFSGPRLVGPIRWQAVRRPRRGGSSPRP</sequence>
<dbReference type="GO" id="GO:0022857">
    <property type="term" value="F:transmembrane transporter activity"/>
    <property type="evidence" value="ECO:0007669"/>
    <property type="project" value="InterPro"/>
</dbReference>
<evidence type="ECO:0000256" key="1">
    <source>
        <dbReference type="ARBA" id="ARBA00004651"/>
    </source>
</evidence>
<evidence type="ECO:0000256" key="7">
    <source>
        <dbReference type="SAM" id="MobiDB-lite"/>
    </source>
</evidence>
<feature type="transmembrane region" description="Helical" evidence="8">
    <location>
        <begin position="160"/>
        <end position="186"/>
    </location>
</feature>
<feature type="domain" description="Threonine/serine exporter-like N-terminal" evidence="9">
    <location>
        <begin position="45"/>
        <end position="285"/>
    </location>
</feature>
<evidence type="ECO:0000256" key="2">
    <source>
        <dbReference type="ARBA" id="ARBA00022475"/>
    </source>
</evidence>
<dbReference type="Proteomes" id="UP000523079">
    <property type="component" value="Unassembled WGS sequence"/>
</dbReference>
<reference evidence="11 12" key="1">
    <citation type="submission" date="2020-07" db="EMBL/GenBank/DDBJ databases">
        <title>Sequencing the genomes of 1000 actinobacteria strains.</title>
        <authorList>
            <person name="Klenk H.-P."/>
        </authorList>
    </citation>
    <scope>NUCLEOTIDE SEQUENCE [LARGE SCALE GENOMIC DNA]</scope>
    <source>
        <strain evidence="11 12">DSM 100723</strain>
    </source>
</reference>
<feature type="transmembrane region" description="Helical" evidence="8">
    <location>
        <begin position="231"/>
        <end position="253"/>
    </location>
</feature>
<dbReference type="PANTHER" id="PTHR34390">
    <property type="entry name" value="UPF0442 PROTEIN YJJB-RELATED"/>
    <property type="match status" value="1"/>
</dbReference>
<feature type="transmembrane region" description="Helical" evidence="8">
    <location>
        <begin position="265"/>
        <end position="290"/>
    </location>
</feature>
<keyword evidence="3 8" id="KW-0812">Transmembrane</keyword>
<keyword evidence="4 8" id="KW-1133">Transmembrane helix</keyword>
<evidence type="ECO:0000256" key="4">
    <source>
        <dbReference type="ARBA" id="ARBA00022989"/>
    </source>
</evidence>
<feature type="transmembrane region" description="Helical" evidence="8">
    <location>
        <begin position="207"/>
        <end position="225"/>
    </location>
</feature>
<evidence type="ECO:0000256" key="5">
    <source>
        <dbReference type="ARBA" id="ARBA00023136"/>
    </source>
</evidence>
<dbReference type="AlphaFoldDB" id="A0A7W3P6E1"/>
<comment type="caution">
    <text evidence="11">The sequence shown here is derived from an EMBL/GenBank/DDBJ whole genome shotgun (WGS) entry which is preliminary data.</text>
</comment>
<evidence type="ECO:0000256" key="6">
    <source>
        <dbReference type="ARBA" id="ARBA00034125"/>
    </source>
</evidence>
<dbReference type="PANTHER" id="PTHR34390:SF2">
    <property type="entry name" value="SUCCINATE TRANSPORTER SUBUNIT YJJP-RELATED"/>
    <property type="match status" value="1"/>
</dbReference>
<dbReference type="RefSeq" id="WP_182560507.1">
    <property type="nucleotide sequence ID" value="NZ_JACGWT010000004.1"/>
</dbReference>
<comment type="similarity">
    <text evidence="6">Belongs to the ThrE exporter (TC 2.A.79) family.</text>
</comment>
<dbReference type="EMBL" id="JACGWT010000004">
    <property type="protein sequence ID" value="MBA8794862.1"/>
    <property type="molecule type" value="Genomic_DNA"/>
</dbReference>
<feature type="domain" description="Threonine/Serine exporter ThrE" evidence="10">
    <location>
        <begin position="310"/>
        <end position="448"/>
    </location>
</feature>
<keyword evidence="5 8" id="KW-0472">Membrane</keyword>
<dbReference type="InterPro" id="IPR010619">
    <property type="entry name" value="ThrE-like_N"/>
</dbReference>
<dbReference type="GO" id="GO:0005886">
    <property type="term" value="C:plasma membrane"/>
    <property type="evidence" value="ECO:0007669"/>
    <property type="project" value="UniProtKB-SubCell"/>
</dbReference>
<dbReference type="Pfam" id="PF06738">
    <property type="entry name" value="ThrE"/>
    <property type="match status" value="1"/>
</dbReference>
<keyword evidence="12" id="KW-1185">Reference proteome</keyword>
<evidence type="ECO:0000256" key="3">
    <source>
        <dbReference type="ARBA" id="ARBA00022692"/>
    </source>
</evidence>
<proteinExistence type="inferred from homology"/>
<organism evidence="11 12">
    <name type="scientific">Microlunatus kandeliicorticis</name>
    <dbReference type="NCBI Taxonomy" id="1759536"/>
    <lineage>
        <taxon>Bacteria</taxon>
        <taxon>Bacillati</taxon>
        <taxon>Actinomycetota</taxon>
        <taxon>Actinomycetes</taxon>
        <taxon>Propionibacteriales</taxon>
        <taxon>Propionibacteriaceae</taxon>
        <taxon>Microlunatus</taxon>
    </lineage>
</organism>
<evidence type="ECO:0000313" key="11">
    <source>
        <dbReference type="EMBL" id="MBA8794862.1"/>
    </source>
</evidence>
<feature type="transmembrane region" description="Helical" evidence="8">
    <location>
        <begin position="427"/>
        <end position="451"/>
    </location>
</feature>
<feature type="transmembrane region" description="Helical" evidence="8">
    <location>
        <begin position="302"/>
        <end position="323"/>
    </location>
</feature>
<evidence type="ECO:0000313" key="12">
    <source>
        <dbReference type="Proteomes" id="UP000523079"/>
    </source>
</evidence>
<evidence type="ECO:0000256" key="8">
    <source>
        <dbReference type="SAM" id="Phobius"/>
    </source>
</evidence>
<feature type="transmembrane region" description="Helical" evidence="8">
    <location>
        <begin position="381"/>
        <end position="399"/>
    </location>
</feature>
<feature type="transmembrane region" description="Helical" evidence="8">
    <location>
        <begin position="354"/>
        <end position="374"/>
    </location>
</feature>
<gene>
    <name evidence="11" type="ORF">FHX74_002490</name>
</gene>
<dbReference type="InterPro" id="IPR024528">
    <property type="entry name" value="ThrE_2"/>
</dbReference>
<evidence type="ECO:0000259" key="9">
    <source>
        <dbReference type="Pfam" id="PF06738"/>
    </source>
</evidence>
<feature type="transmembrane region" description="Helical" evidence="8">
    <location>
        <begin position="330"/>
        <end position="348"/>
    </location>
</feature>
<protein>
    <submittedName>
        <fullName evidence="11">Uncharacterized membrane protein YjjP (DUF1212 family)</fullName>
    </submittedName>
</protein>
<keyword evidence="2" id="KW-1003">Cell membrane</keyword>
<accession>A0A7W3P6E1</accession>
<dbReference type="InterPro" id="IPR050539">
    <property type="entry name" value="ThrE_Dicarb/AminoAcid_Exp"/>
</dbReference>
<dbReference type="Pfam" id="PF12821">
    <property type="entry name" value="ThrE_2"/>
    <property type="match status" value="1"/>
</dbReference>
<evidence type="ECO:0000259" key="10">
    <source>
        <dbReference type="Pfam" id="PF12821"/>
    </source>
</evidence>
<dbReference type="GO" id="GO:0015744">
    <property type="term" value="P:succinate transport"/>
    <property type="evidence" value="ECO:0007669"/>
    <property type="project" value="TreeGrafter"/>
</dbReference>
<name>A0A7W3P6E1_9ACTN</name>
<comment type="subcellular location">
    <subcellularLocation>
        <location evidence="1">Cell membrane</location>
        <topology evidence="1">Multi-pass membrane protein</topology>
    </subcellularLocation>
</comment>
<feature type="region of interest" description="Disordered" evidence="7">
    <location>
        <begin position="1"/>
        <end position="32"/>
    </location>
</feature>